<dbReference type="Gene3D" id="3.80.10.10">
    <property type="entry name" value="Ribonuclease Inhibitor"/>
    <property type="match status" value="1"/>
</dbReference>
<gene>
    <name evidence="1" type="ORF">BGZ70_004805</name>
</gene>
<name>A0A9P6M4J6_MORAP</name>
<accession>A0A9P6M4J6</accession>
<comment type="caution">
    <text evidence="1">The sequence shown here is derived from an EMBL/GenBank/DDBJ whole genome shotgun (WGS) entry which is preliminary data.</text>
</comment>
<sequence length="370" mass="41896">MQIPLLNAIADHPTPPRFLKFRGSTIDWTSWESFWQACARAENLTLEDLWHPPEDTPPAIDPRCEIGTLDFSTVKRLILSYLDVPVATQLALVARCTQLECLKWDPDLDWILSPTSSPAFKLADLVPTGCWRHIKKLHWNTEDANIEDEDLATILDSINVAYDGSSMAGVGGGAQLQELMLTPQGFGRRSMQALERHFSTLTHFRVHSSFQPSPSPHFVSEATQRILVSCPNLVVFHGSLFWSRDLFEEEFARPWACAARLKAITLRIAIDATTEEQRVLHNRAMLAQLGKMTSLETLNLSAPNIEALPESPNVRELSLRLEHGLDSLRGLCKLVAVDFIDANDFDREEREWVAVYFEGVEYTWARHAMY</sequence>
<dbReference type="AlphaFoldDB" id="A0A9P6M4J6"/>
<reference evidence="1" key="1">
    <citation type="journal article" date="2020" name="Fungal Divers.">
        <title>Resolving the Mortierellaceae phylogeny through synthesis of multi-gene phylogenetics and phylogenomics.</title>
        <authorList>
            <person name="Vandepol N."/>
            <person name="Liber J."/>
            <person name="Desiro A."/>
            <person name="Na H."/>
            <person name="Kennedy M."/>
            <person name="Barry K."/>
            <person name="Grigoriev I.V."/>
            <person name="Miller A.N."/>
            <person name="O'Donnell K."/>
            <person name="Stajich J.E."/>
            <person name="Bonito G."/>
        </authorList>
    </citation>
    <scope>NUCLEOTIDE SEQUENCE</scope>
    <source>
        <strain evidence="1">CK1249</strain>
    </source>
</reference>
<dbReference type="OrthoDB" id="2317279at2759"/>
<evidence type="ECO:0000313" key="1">
    <source>
        <dbReference type="EMBL" id="KAF9965468.1"/>
    </source>
</evidence>
<proteinExistence type="predicted"/>
<keyword evidence="2" id="KW-1185">Reference proteome</keyword>
<dbReference type="SUPFAM" id="SSF52047">
    <property type="entry name" value="RNI-like"/>
    <property type="match status" value="1"/>
</dbReference>
<evidence type="ECO:0008006" key="3">
    <source>
        <dbReference type="Google" id="ProtNLM"/>
    </source>
</evidence>
<organism evidence="1 2">
    <name type="scientific">Mortierella alpina</name>
    <name type="common">Oleaginous fungus</name>
    <name type="synonym">Mortierella renispora</name>
    <dbReference type="NCBI Taxonomy" id="64518"/>
    <lineage>
        <taxon>Eukaryota</taxon>
        <taxon>Fungi</taxon>
        <taxon>Fungi incertae sedis</taxon>
        <taxon>Mucoromycota</taxon>
        <taxon>Mortierellomycotina</taxon>
        <taxon>Mortierellomycetes</taxon>
        <taxon>Mortierellales</taxon>
        <taxon>Mortierellaceae</taxon>
        <taxon>Mortierella</taxon>
    </lineage>
</organism>
<evidence type="ECO:0000313" key="2">
    <source>
        <dbReference type="Proteomes" id="UP000738359"/>
    </source>
</evidence>
<dbReference type="Proteomes" id="UP000738359">
    <property type="component" value="Unassembled WGS sequence"/>
</dbReference>
<dbReference type="EMBL" id="JAAAHY010000252">
    <property type="protein sequence ID" value="KAF9965468.1"/>
    <property type="molecule type" value="Genomic_DNA"/>
</dbReference>
<dbReference type="InterPro" id="IPR032675">
    <property type="entry name" value="LRR_dom_sf"/>
</dbReference>
<protein>
    <recommendedName>
        <fullName evidence="3">F-box domain-containing protein</fullName>
    </recommendedName>
</protein>